<evidence type="ECO:0000313" key="3">
    <source>
        <dbReference type="Proteomes" id="UP001147746"/>
    </source>
</evidence>
<keyword evidence="3" id="KW-1185">Reference proteome</keyword>
<dbReference type="EMBL" id="JAPZBO010000007">
    <property type="protein sequence ID" value="KAJ5311179.1"/>
    <property type="molecule type" value="Genomic_DNA"/>
</dbReference>
<dbReference type="Pfam" id="PF01370">
    <property type="entry name" value="Epimerase"/>
    <property type="match status" value="1"/>
</dbReference>
<dbReference type="Gene3D" id="3.40.50.720">
    <property type="entry name" value="NAD(P)-binding Rossmann-like Domain"/>
    <property type="match status" value="1"/>
</dbReference>
<reference evidence="2" key="2">
    <citation type="journal article" date="2023" name="IMA Fungus">
        <title>Comparative genomic study of the Penicillium genus elucidates a diverse pangenome and 15 lateral gene transfer events.</title>
        <authorList>
            <person name="Petersen C."/>
            <person name="Sorensen T."/>
            <person name="Nielsen M.R."/>
            <person name="Sondergaard T.E."/>
            <person name="Sorensen J.L."/>
            <person name="Fitzpatrick D.A."/>
            <person name="Frisvad J.C."/>
            <person name="Nielsen K.L."/>
        </authorList>
    </citation>
    <scope>NUCLEOTIDE SEQUENCE</scope>
    <source>
        <strain evidence="2">IBT 21472</strain>
    </source>
</reference>
<evidence type="ECO:0000313" key="2">
    <source>
        <dbReference type="EMBL" id="KAJ5311179.1"/>
    </source>
</evidence>
<dbReference type="Proteomes" id="UP001147746">
    <property type="component" value="Unassembled WGS sequence"/>
</dbReference>
<organism evidence="2 3">
    <name type="scientific">Penicillium atrosanguineum</name>
    <dbReference type="NCBI Taxonomy" id="1132637"/>
    <lineage>
        <taxon>Eukaryota</taxon>
        <taxon>Fungi</taxon>
        <taxon>Dikarya</taxon>
        <taxon>Ascomycota</taxon>
        <taxon>Pezizomycotina</taxon>
        <taxon>Eurotiomycetes</taxon>
        <taxon>Eurotiomycetidae</taxon>
        <taxon>Eurotiales</taxon>
        <taxon>Aspergillaceae</taxon>
        <taxon>Penicillium</taxon>
    </lineage>
</organism>
<dbReference type="InterPro" id="IPR001509">
    <property type="entry name" value="Epimerase_deHydtase"/>
</dbReference>
<dbReference type="InterPro" id="IPR036291">
    <property type="entry name" value="NAD(P)-bd_dom_sf"/>
</dbReference>
<name>A0A9W9L8V1_9EURO</name>
<dbReference type="GO" id="GO:0004029">
    <property type="term" value="F:aldehyde dehydrogenase (NAD+) activity"/>
    <property type="evidence" value="ECO:0007669"/>
    <property type="project" value="TreeGrafter"/>
</dbReference>
<protein>
    <recommendedName>
        <fullName evidence="1">NAD-dependent epimerase/dehydratase domain-containing protein</fullName>
    </recommendedName>
</protein>
<dbReference type="SUPFAM" id="SSF51735">
    <property type="entry name" value="NAD(P)-binding Rossmann-fold domains"/>
    <property type="match status" value="1"/>
</dbReference>
<dbReference type="PANTHER" id="PTHR48079">
    <property type="entry name" value="PROTEIN YEEZ"/>
    <property type="match status" value="1"/>
</dbReference>
<accession>A0A9W9L8V1</accession>
<gene>
    <name evidence="2" type="ORF">N7476_007039</name>
</gene>
<dbReference type="GO" id="GO:0005737">
    <property type="term" value="C:cytoplasm"/>
    <property type="evidence" value="ECO:0007669"/>
    <property type="project" value="TreeGrafter"/>
</dbReference>
<evidence type="ECO:0000259" key="1">
    <source>
        <dbReference type="Pfam" id="PF01370"/>
    </source>
</evidence>
<dbReference type="AlphaFoldDB" id="A0A9W9L8V1"/>
<sequence length="354" mass="38590">MSNILITGAAGYIGGSILAEILAKSALLKKDQIFAAVRSDTQVGALSKLGVTVLQLDLTNEEDVAENVARNDINIVIHTSSAIDPKTALYLITALSKQGKVSGKRTYFIHTSGMSAFYKNTGWPAGDFKDTDGVFETEKRLAASFPIRNTDVSVIEHAAAQGVTSFVVVPSLVYGRGSGEWNKLSVVLPVYVEAIISNKAVYKFPGNTKVSAVHISDLTVLYGQIVEKILQEKPIPNGKEGYYFGKAHELFFGDVLDKLAEAMEVRGLLADSTTRVYPDDASAAKILGVPEQFVQILWNSGDDIIPEIPKIVAWKPKWDKEHFFEHIDDEIQDVLDLGKAKSSLIDSLFKATRG</sequence>
<dbReference type="InterPro" id="IPR051783">
    <property type="entry name" value="NAD(P)-dependent_oxidoreduct"/>
</dbReference>
<dbReference type="PANTHER" id="PTHR48079:SF6">
    <property type="entry name" value="NAD(P)-BINDING DOMAIN-CONTAINING PROTEIN-RELATED"/>
    <property type="match status" value="1"/>
</dbReference>
<dbReference type="OrthoDB" id="10262413at2759"/>
<comment type="caution">
    <text evidence="2">The sequence shown here is derived from an EMBL/GenBank/DDBJ whole genome shotgun (WGS) entry which is preliminary data.</text>
</comment>
<feature type="domain" description="NAD-dependent epimerase/dehydratase" evidence="1">
    <location>
        <begin position="4"/>
        <end position="228"/>
    </location>
</feature>
<reference evidence="2" key="1">
    <citation type="submission" date="2022-12" db="EMBL/GenBank/DDBJ databases">
        <authorList>
            <person name="Petersen C."/>
        </authorList>
    </citation>
    <scope>NUCLEOTIDE SEQUENCE</scope>
    <source>
        <strain evidence="2">IBT 21472</strain>
    </source>
</reference>
<proteinExistence type="predicted"/>